<dbReference type="PROSITE" id="PS50262">
    <property type="entry name" value="G_PROTEIN_RECEP_F1_2"/>
    <property type="match status" value="1"/>
</dbReference>
<keyword evidence="9" id="KW-0807">Transducer</keyword>
<dbReference type="KEGG" id="nve:5513657"/>
<dbReference type="EMBL" id="DS469572">
    <property type="protein sequence ID" value="EDO41805.1"/>
    <property type="molecule type" value="Genomic_DNA"/>
</dbReference>
<keyword evidence="2" id="KW-1003">Cell membrane</keyword>
<dbReference type="PRINTS" id="PR00237">
    <property type="entry name" value="GPCRRHODOPSN"/>
</dbReference>
<comment type="subcellular location">
    <subcellularLocation>
        <location evidence="1">Cell membrane</location>
        <topology evidence="1">Multi-pass membrane protein</topology>
    </subcellularLocation>
</comment>
<evidence type="ECO:0000256" key="3">
    <source>
        <dbReference type="ARBA" id="ARBA00022692"/>
    </source>
</evidence>
<evidence type="ECO:0000313" key="13">
    <source>
        <dbReference type="Proteomes" id="UP000001593"/>
    </source>
</evidence>
<gene>
    <name evidence="12" type="ORF">NEMVEDRAFT_v1g206101</name>
</gene>
<feature type="transmembrane region" description="Helical" evidence="10">
    <location>
        <begin position="253"/>
        <end position="275"/>
    </location>
</feature>
<dbReference type="HOGENOM" id="CLU_840211_0_0_1"/>
<evidence type="ECO:0000256" key="7">
    <source>
        <dbReference type="ARBA" id="ARBA00023170"/>
    </source>
</evidence>
<dbReference type="Gene3D" id="1.20.1070.10">
    <property type="entry name" value="Rhodopsin 7-helix transmembrane proteins"/>
    <property type="match status" value="1"/>
</dbReference>
<dbReference type="AlphaFoldDB" id="A7S383"/>
<dbReference type="Pfam" id="PF00001">
    <property type="entry name" value="7tm_1"/>
    <property type="match status" value="1"/>
</dbReference>
<sequence length="331" mass="37263">MAAVHSVTFAINFVTALAIWRLPDLEENRYHLVVRTLILSDCFIPLSGLPMSVASFLNCGWVGGQVSCTLSAFFSTAFLSWSALIVVIMCALRFLAVTKPLFYRNQVTYTRVRMILFIALVWGCSHLVLPIVGLGKFRLHARGLYCALDITPSKPHDRTLVYMTIVEGCLVVVALVYFSAGIVLTVKKKRRVSSTLSLQQQRGAGIEKIMRQHGGFAAMTSTIVVLYWFCFVPFLSYRIWLVYWGESRLNEDVYYVTELIAHVNPLLNPLVFVACSRQYRSCINKLFIRVCVHKCTLLMPQAITETYGDMGGGIEMRKMSALSTKTDIVMI</sequence>
<evidence type="ECO:0000256" key="6">
    <source>
        <dbReference type="ARBA" id="ARBA00023136"/>
    </source>
</evidence>
<dbReference type="PANTHER" id="PTHR11866">
    <property type="entry name" value="G-PROTEIN COUPLED RECEPTOR FAMILY 1 MEMBER"/>
    <property type="match status" value="1"/>
</dbReference>
<dbReference type="PhylomeDB" id="A7S383"/>
<dbReference type="InParanoid" id="A7S383"/>
<dbReference type="OMA" id="CAYDFSP"/>
<feature type="transmembrane region" description="Helical" evidence="10">
    <location>
        <begin position="70"/>
        <end position="95"/>
    </location>
</feature>
<dbReference type="InterPro" id="IPR008365">
    <property type="entry name" value="Prostanoid_rcpt"/>
</dbReference>
<dbReference type="PANTHER" id="PTHR11866:SF34">
    <property type="entry name" value="G-PROTEIN COUPLED RECEPTORS FAMILY 1 PROFILE DOMAIN-CONTAINING PROTEIN"/>
    <property type="match status" value="1"/>
</dbReference>
<protein>
    <recommendedName>
        <fullName evidence="11">G-protein coupled receptors family 1 profile domain-containing protein</fullName>
    </recommendedName>
</protein>
<evidence type="ECO:0000256" key="2">
    <source>
        <dbReference type="ARBA" id="ARBA00022475"/>
    </source>
</evidence>
<dbReference type="OrthoDB" id="5959154at2759"/>
<evidence type="ECO:0000256" key="5">
    <source>
        <dbReference type="ARBA" id="ARBA00023040"/>
    </source>
</evidence>
<dbReference type="GO" id="GO:0004930">
    <property type="term" value="F:G protein-coupled receptor activity"/>
    <property type="evidence" value="ECO:0007669"/>
    <property type="project" value="UniProtKB-KW"/>
</dbReference>
<evidence type="ECO:0000256" key="1">
    <source>
        <dbReference type="ARBA" id="ARBA00004651"/>
    </source>
</evidence>
<dbReference type="InterPro" id="IPR000276">
    <property type="entry name" value="GPCR_Rhodpsn"/>
</dbReference>
<dbReference type="GO" id="GO:0005886">
    <property type="term" value="C:plasma membrane"/>
    <property type="evidence" value="ECO:0000318"/>
    <property type="project" value="GO_Central"/>
</dbReference>
<name>A7S383_NEMVE</name>
<feature type="transmembrane region" description="Helical" evidence="10">
    <location>
        <begin position="6"/>
        <end position="22"/>
    </location>
</feature>
<keyword evidence="4 10" id="KW-1133">Transmembrane helix</keyword>
<evidence type="ECO:0000256" key="4">
    <source>
        <dbReference type="ARBA" id="ARBA00022989"/>
    </source>
</evidence>
<accession>A7S383</accession>
<proteinExistence type="predicted"/>
<feature type="domain" description="G-protein coupled receptors family 1 profile" evidence="11">
    <location>
        <begin position="11"/>
        <end position="272"/>
    </location>
</feature>
<evidence type="ECO:0000256" key="10">
    <source>
        <dbReference type="SAM" id="Phobius"/>
    </source>
</evidence>
<keyword evidence="13" id="KW-1185">Reference proteome</keyword>
<keyword evidence="3 10" id="KW-0812">Transmembrane</keyword>
<dbReference type="Proteomes" id="UP000001593">
    <property type="component" value="Unassembled WGS sequence"/>
</dbReference>
<evidence type="ECO:0000313" key="12">
    <source>
        <dbReference type="EMBL" id="EDO41805.1"/>
    </source>
</evidence>
<dbReference type="InterPro" id="IPR017452">
    <property type="entry name" value="GPCR_Rhodpsn_7TM"/>
</dbReference>
<dbReference type="FunFam" id="1.20.1070.10:FF:000939">
    <property type="entry name" value="Predicted protein"/>
    <property type="match status" value="1"/>
</dbReference>
<dbReference type="STRING" id="45351.A7S383"/>
<keyword evidence="8" id="KW-0325">Glycoprotein</keyword>
<dbReference type="CDD" id="cd00637">
    <property type="entry name" value="7tm_classA_rhodopsin-like"/>
    <property type="match status" value="1"/>
</dbReference>
<keyword evidence="6 10" id="KW-0472">Membrane</keyword>
<keyword evidence="5" id="KW-0297">G-protein coupled receptor</keyword>
<dbReference type="SUPFAM" id="SSF81321">
    <property type="entry name" value="Family A G protein-coupled receptor-like"/>
    <property type="match status" value="1"/>
</dbReference>
<keyword evidence="7" id="KW-0675">Receptor</keyword>
<evidence type="ECO:0000256" key="8">
    <source>
        <dbReference type="ARBA" id="ARBA00023180"/>
    </source>
</evidence>
<feature type="transmembrane region" description="Helical" evidence="10">
    <location>
        <begin position="43"/>
        <end position="64"/>
    </location>
</feature>
<dbReference type="eggNOG" id="KOG3656">
    <property type="taxonomic scope" value="Eukaryota"/>
</dbReference>
<feature type="transmembrane region" description="Helical" evidence="10">
    <location>
        <begin position="216"/>
        <end position="241"/>
    </location>
</feature>
<organism evidence="12 13">
    <name type="scientific">Nematostella vectensis</name>
    <name type="common">Starlet sea anemone</name>
    <dbReference type="NCBI Taxonomy" id="45351"/>
    <lineage>
        <taxon>Eukaryota</taxon>
        <taxon>Metazoa</taxon>
        <taxon>Cnidaria</taxon>
        <taxon>Anthozoa</taxon>
        <taxon>Hexacorallia</taxon>
        <taxon>Actiniaria</taxon>
        <taxon>Edwardsiidae</taxon>
        <taxon>Nematostella</taxon>
    </lineage>
</organism>
<evidence type="ECO:0000259" key="11">
    <source>
        <dbReference type="PROSITE" id="PS50262"/>
    </source>
</evidence>
<feature type="transmembrane region" description="Helical" evidence="10">
    <location>
        <begin position="160"/>
        <end position="186"/>
    </location>
</feature>
<evidence type="ECO:0000256" key="9">
    <source>
        <dbReference type="ARBA" id="ARBA00023224"/>
    </source>
</evidence>
<reference evidence="12 13" key="1">
    <citation type="journal article" date="2007" name="Science">
        <title>Sea anemone genome reveals ancestral eumetazoan gene repertoire and genomic organization.</title>
        <authorList>
            <person name="Putnam N.H."/>
            <person name="Srivastava M."/>
            <person name="Hellsten U."/>
            <person name="Dirks B."/>
            <person name="Chapman J."/>
            <person name="Salamov A."/>
            <person name="Terry A."/>
            <person name="Shapiro H."/>
            <person name="Lindquist E."/>
            <person name="Kapitonov V.V."/>
            <person name="Jurka J."/>
            <person name="Genikhovich G."/>
            <person name="Grigoriev I.V."/>
            <person name="Lucas S.M."/>
            <person name="Steele R.E."/>
            <person name="Finnerty J.R."/>
            <person name="Technau U."/>
            <person name="Martindale M.Q."/>
            <person name="Rokhsar D.S."/>
        </authorList>
    </citation>
    <scope>NUCLEOTIDE SEQUENCE [LARGE SCALE GENOMIC DNA]</scope>
    <source>
        <strain evidence="13">CH2 X CH6</strain>
    </source>
</reference>
<feature type="transmembrane region" description="Helical" evidence="10">
    <location>
        <begin position="115"/>
        <end position="135"/>
    </location>
</feature>